<accession>A0A9D2BR78</accession>
<dbReference type="Pfam" id="PF19666">
    <property type="entry name" value="DUF6169"/>
    <property type="match status" value="1"/>
</dbReference>
<evidence type="ECO:0000313" key="1">
    <source>
        <dbReference type="EMBL" id="HIX86668.1"/>
    </source>
</evidence>
<reference evidence="1" key="1">
    <citation type="journal article" date="2021" name="PeerJ">
        <title>Extensive microbial diversity within the chicken gut microbiome revealed by metagenomics and culture.</title>
        <authorList>
            <person name="Gilroy R."/>
            <person name="Ravi A."/>
            <person name="Getino M."/>
            <person name="Pursley I."/>
            <person name="Horton D.L."/>
            <person name="Alikhan N.F."/>
            <person name="Baker D."/>
            <person name="Gharbi K."/>
            <person name="Hall N."/>
            <person name="Watson M."/>
            <person name="Adriaenssens E.M."/>
            <person name="Foster-Nyarko E."/>
            <person name="Jarju S."/>
            <person name="Secka A."/>
            <person name="Antonio M."/>
            <person name="Oren A."/>
            <person name="Chaudhuri R.R."/>
            <person name="La Ragione R."/>
            <person name="Hildebrand F."/>
            <person name="Pallen M.J."/>
        </authorList>
    </citation>
    <scope>NUCLEOTIDE SEQUENCE</scope>
    <source>
        <strain evidence="1">ChiHecec2B26-12326</strain>
    </source>
</reference>
<proteinExistence type="predicted"/>
<gene>
    <name evidence="1" type="ORF">H9848_08715</name>
</gene>
<dbReference type="AlphaFoldDB" id="A0A9D2BR78"/>
<name>A0A9D2BR78_9BACT</name>
<sequence length="143" mass="16572">MFFQFCTDSGVHYSVGFLVDDALLESESYQLIVANLNSYKSPRDRKVRDTIIAIVDEFFYVNNAALIYLCETADNKQRMRSRLFEYWFSTYAQKARFTTMSSSIIDKEGVVNFVTLIVRNDNPHLIEIVAEFTTSIQLLNQKP</sequence>
<dbReference type="Proteomes" id="UP000823847">
    <property type="component" value="Unassembled WGS sequence"/>
</dbReference>
<protein>
    <submittedName>
        <fullName evidence="1">Uncharacterized protein</fullName>
    </submittedName>
</protein>
<evidence type="ECO:0000313" key="2">
    <source>
        <dbReference type="Proteomes" id="UP000823847"/>
    </source>
</evidence>
<organism evidence="1 2">
    <name type="scientific">Candidatus Parabacteroides intestinigallinarum</name>
    <dbReference type="NCBI Taxonomy" id="2838722"/>
    <lineage>
        <taxon>Bacteria</taxon>
        <taxon>Pseudomonadati</taxon>
        <taxon>Bacteroidota</taxon>
        <taxon>Bacteroidia</taxon>
        <taxon>Bacteroidales</taxon>
        <taxon>Tannerellaceae</taxon>
        <taxon>Parabacteroides</taxon>
    </lineage>
</organism>
<dbReference type="EMBL" id="DXEN01000066">
    <property type="protein sequence ID" value="HIX86668.1"/>
    <property type="molecule type" value="Genomic_DNA"/>
</dbReference>
<dbReference type="InterPro" id="IPR046167">
    <property type="entry name" value="DUF6169"/>
</dbReference>
<comment type="caution">
    <text evidence="1">The sequence shown here is derived from an EMBL/GenBank/DDBJ whole genome shotgun (WGS) entry which is preliminary data.</text>
</comment>
<reference evidence="1" key="2">
    <citation type="submission" date="2021-04" db="EMBL/GenBank/DDBJ databases">
        <authorList>
            <person name="Gilroy R."/>
        </authorList>
    </citation>
    <scope>NUCLEOTIDE SEQUENCE</scope>
    <source>
        <strain evidence="1">ChiHecec2B26-12326</strain>
    </source>
</reference>